<protein>
    <submittedName>
        <fullName evidence="2">Uncharacterized protein</fullName>
    </submittedName>
</protein>
<feature type="region of interest" description="Disordered" evidence="1">
    <location>
        <begin position="1"/>
        <end position="152"/>
    </location>
</feature>
<comment type="caution">
    <text evidence="2">The sequence shown here is derived from an EMBL/GenBank/DDBJ whole genome shotgun (WGS) entry which is preliminary data.</text>
</comment>
<feature type="compositionally biased region" description="Basic residues" evidence="1">
    <location>
        <begin position="33"/>
        <end position="45"/>
    </location>
</feature>
<dbReference type="AlphaFoldDB" id="A0AAV4IXA8"/>
<evidence type="ECO:0000256" key="1">
    <source>
        <dbReference type="SAM" id="MobiDB-lite"/>
    </source>
</evidence>
<gene>
    <name evidence="2" type="ORF">ElyMa_001389600</name>
</gene>
<keyword evidence="3" id="KW-1185">Reference proteome</keyword>
<sequence>MRENEASLRFGETPRPSDEGYGFLLADPFQQKSPRRSNKSPRKVVKGQSVRGAASLQIPTKRRSTGEHGGKTAAQLQGYLRRVYRHRRSQPAATGDNSNRSNKGGQSGGRKLAATDKGGDGGSAALRQPCSQEAAKMDKHRGIGAIPLAQQA</sequence>
<feature type="compositionally biased region" description="Polar residues" evidence="1">
    <location>
        <begin position="91"/>
        <end position="104"/>
    </location>
</feature>
<evidence type="ECO:0000313" key="2">
    <source>
        <dbReference type="EMBL" id="GFS13146.1"/>
    </source>
</evidence>
<reference evidence="2 3" key="1">
    <citation type="journal article" date="2021" name="Elife">
        <title>Chloroplast acquisition without the gene transfer in kleptoplastic sea slugs, Plakobranchus ocellatus.</title>
        <authorList>
            <person name="Maeda T."/>
            <person name="Takahashi S."/>
            <person name="Yoshida T."/>
            <person name="Shimamura S."/>
            <person name="Takaki Y."/>
            <person name="Nagai Y."/>
            <person name="Toyoda A."/>
            <person name="Suzuki Y."/>
            <person name="Arimoto A."/>
            <person name="Ishii H."/>
            <person name="Satoh N."/>
            <person name="Nishiyama T."/>
            <person name="Hasebe M."/>
            <person name="Maruyama T."/>
            <person name="Minagawa J."/>
            <person name="Obokata J."/>
            <person name="Shigenobu S."/>
        </authorList>
    </citation>
    <scope>NUCLEOTIDE SEQUENCE [LARGE SCALE GENOMIC DNA]</scope>
</reference>
<proteinExistence type="predicted"/>
<name>A0AAV4IXA8_9GAST</name>
<dbReference type="EMBL" id="BMAT01002751">
    <property type="protein sequence ID" value="GFS13146.1"/>
    <property type="molecule type" value="Genomic_DNA"/>
</dbReference>
<dbReference type="Proteomes" id="UP000762676">
    <property type="component" value="Unassembled WGS sequence"/>
</dbReference>
<evidence type="ECO:0000313" key="3">
    <source>
        <dbReference type="Proteomes" id="UP000762676"/>
    </source>
</evidence>
<organism evidence="2 3">
    <name type="scientific">Elysia marginata</name>
    <dbReference type="NCBI Taxonomy" id="1093978"/>
    <lineage>
        <taxon>Eukaryota</taxon>
        <taxon>Metazoa</taxon>
        <taxon>Spiralia</taxon>
        <taxon>Lophotrochozoa</taxon>
        <taxon>Mollusca</taxon>
        <taxon>Gastropoda</taxon>
        <taxon>Heterobranchia</taxon>
        <taxon>Euthyneura</taxon>
        <taxon>Panpulmonata</taxon>
        <taxon>Sacoglossa</taxon>
        <taxon>Placobranchoidea</taxon>
        <taxon>Plakobranchidae</taxon>
        <taxon>Elysia</taxon>
    </lineage>
</organism>
<accession>A0AAV4IXA8</accession>